<evidence type="ECO:0000313" key="8">
    <source>
        <dbReference type="Proteomes" id="UP000178744"/>
    </source>
</evidence>
<feature type="transmembrane region" description="Helical" evidence="6">
    <location>
        <begin position="395"/>
        <end position="412"/>
    </location>
</feature>
<evidence type="ECO:0000313" key="7">
    <source>
        <dbReference type="EMBL" id="OGY59743.1"/>
    </source>
</evidence>
<keyword evidence="4 6" id="KW-1133">Transmembrane helix</keyword>
<evidence type="ECO:0000256" key="3">
    <source>
        <dbReference type="ARBA" id="ARBA00022692"/>
    </source>
</evidence>
<dbReference type="GO" id="GO:0022857">
    <property type="term" value="F:transmembrane transporter activity"/>
    <property type="evidence" value="ECO:0007669"/>
    <property type="project" value="InterPro"/>
</dbReference>
<keyword evidence="3 6" id="KW-0812">Transmembrane</keyword>
<dbReference type="AlphaFoldDB" id="A0A1G1Z555"/>
<feature type="transmembrane region" description="Helical" evidence="6">
    <location>
        <begin position="72"/>
        <end position="93"/>
    </location>
</feature>
<feature type="transmembrane region" description="Helical" evidence="6">
    <location>
        <begin position="157"/>
        <end position="180"/>
    </location>
</feature>
<dbReference type="Pfam" id="PF07690">
    <property type="entry name" value="MFS_1"/>
    <property type="match status" value="1"/>
</dbReference>
<feature type="transmembrane region" description="Helical" evidence="6">
    <location>
        <begin position="309"/>
        <end position="333"/>
    </location>
</feature>
<feature type="transmembrane region" description="Helical" evidence="6">
    <location>
        <begin position="273"/>
        <end position="289"/>
    </location>
</feature>
<evidence type="ECO:0000256" key="6">
    <source>
        <dbReference type="SAM" id="Phobius"/>
    </source>
</evidence>
<name>A0A1G1Z555_9BACT</name>
<dbReference type="GO" id="GO:0005886">
    <property type="term" value="C:plasma membrane"/>
    <property type="evidence" value="ECO:0007669"/>
    <property type="project" value="UniProtKB-SubCell"/>
</dbReference>
<dbReference type="PANTHER" id="PTHR43124:SF3">
    <property type="entry name" value="CHLORAMPHENICOL EFFLUX PUMP RV0191"/>
    <property type="match status" value="1"/>
</dbReference>
<protein>
    <recommendedName>
        <fullName evidence="9">Major facilitator superfamily (MFS) profile domain-containing protein</fullName>
    </recommendedName>
</protein>
<feature type="transmembrane region" description="Helical" evidence="6">
    <location>
        <begin position="241"/>
        <end position="261"/>
    </location>
</feature>
<organism evidence="7 8">
    <name type="scientific">Candidatus Colwellbacteria bacterium RIFCSPLOWO2_01_FULL_48_10</name>
    <dbReference type="NCBI Taxonomy" id="1797690"/>
    <lineage>
        <taxon>Bacteria</taxon>
        <taxon>Candidatus Colwelliibacteriota</taxon>
    </lineage>
</organism>
<dbReference type="InterPro" id="IPR011701">
    <property type="entry name" value="MFS"/>
</dbReference>
<evidence type="ECO:0000256" key="4">
    <source>
        <dbReference type="ARBA" id="ARBA00022989"/>
    </source>
</evidence>
<dbReference type="Proteomes" id="UP000178744">
    <property type="component" value="Unassembled WGS sequence"/>
</dbReference>
<comment type="subcellular location">
    <subcellularLocation>
        <location evidence="1">Cell membrane</location>
        <topology evidence="1">Multi-pass membrane protein</topology>
    </subcellularLocation>
</comment>
<dbReference type="Gene3D" id="1.20.1250.20">
    <property type="entry name" value="MFS general substrate transporter like domains"/>
    <property type="match status" value="2"/>
</dbReference>
<evidence type="ECO:0000256" key="5">
    <source>
        <dbReference type="ARBA" id="ARBA00023136"/>
    </source>
</evidence>
<accession>A0A1G1Z555</accession>
<feature type="transmembrane region" description="Helical" evidence="6">
    <location>
        <begin position="186"/>
        <end position="206"/>
    </location>
</feature>
<feature type="transmembrane region" description="Helical" evidence="6">
    <location>
        <begin position="98"/>
        <end position="119"/>
    </location>
</feature>
<gene>
    <name evidence="7" type="ORF">A3B23_02450</name>
</gene>
<proteinExistence type="predicted"/>
<keyword evidence="2" id="KW-1003">Cell membrane</keyword>
<sequence length="431" mass="47653">MSEANFTRHKFVCGSYVILKKLMKRHIFPDMEGAVVDSAITHFLLMLGYRLFSVYFSLFLIDRGLALAKVGYTYFLIYLSIVICAPIVGMLLYRLNPIILSSVGILGYGAYSLGMIYSQGALFDVLQILLGASASLFFVASRSLFIRLKLKNYNSAFGIFHSAPTYANFFAPVMGGLLIWRFGFNGVLVASFIIHLINVFFNIHTLSESGQHEKREINLRKIGRNYWTIFSSFNRLKLTPYIMLSFCVLVVAGLYNAYFLLFLRNIGLSQNDVITYISLFSFVFIFISINRIKILGRIKSSDGFARGGFLYGLASILLGLLGSKIGVVGIFAVDILKTSSAFIVGAMRSGLIAMDFTDYSEEAGVIDTIFAPLGTAIGAFIGGILVDSIGYGSTFKIAGLFIITITIIYLFLKKYMAAGNPDTTLAQPPLH</sequence>
<dbReference type="PANTHER" id="PTHR43124">
    <property type="entry name" value="PURINE EFFLUX PUMP PBUE"/>
    <property type="match status" value="1"/>
</dbReference>
<feature type="transmembrane region" description="Helical" evidence="6">
    <location>
        <begin position="369"/>
        <end position="389"/>
    </location>
</feature>
<reference evidence="7 8" key="1">
    <citation type="journal article" date="2016" name="Nat. Commun.">
        <title>Thousands of microbial genomes shed light on interconnected biogeochemical processes in an aquifer system.</title>
        <authorList>
            <person name="Anantharaman K."/>
            <person name="Brown C.T."/>
            <person name="Hug L.A."/>
            <person name="Sharon I."/>
            <person name="Castelle C.J."/>
            <person name="Probst A.J."/>
            <person name="Thomas B.C."/>
            <person name="Singh A."/>
            <person name="Wilkins M.J."/>
            <person name="Karaoz U."/>
            <person name="Brodie E.L."/>
            <person name="Williams K.H."/>
            <person name="Hubbard S.S."/>
            <person name="Banfield J.F."/>
        </authorList>
    </citation>
    <scope>NUCLEOTIDE SEQUENCE [LARGE SCALE GENOMIC DNA]</scope>
</reference>
<dbReference type="InterPro" id="IPR050189">
    <property type="entry name" value="MFS_Efflux_Transporters"/>
</dbReference>
<evidence type="ECO:0008006" key="9">
    <source>
        <dbReference type="Google" id="ProtNLM"/>
    </source>
</evidence>
<dbReference type="EMBL" id="MHIY01000018">
    <property type="protein sequence ID" value="OGY59743.1"/>
    <property type="molecule type" value="Genomic_DNA"/>
</dbReference>
<feature type="transmembrane region" description="Helical" evidence="6">
    <location>
        <begin position="33"/>
        <end position="52"/>
    </location>
</feature>
<evidence type="ECO:0000256" key="1">
    <source>
        <dbReference type="ARBA" id="ARBA00004651"/>
    </source>
</evidence>
<evidence type="ECO:0000256" key="2">
    <source>
        <dbReference type="ARBA" id="ARBA00022475"/>
    </source>
</evidence>
<comment type="caution">
    <text evidence="7">The sequence shown here is derived from an EMBL/GenBank/DDBJ whole genome shotgun (WGS) entry which is preliminary data.</text>
</comment>
<feature type="transmembrane region" description="Helical" evidence="6">
    <location>
        <begin position="125"/>
        <end position="145"/>
    </location>
</feature>
<keyword evidence="5 6" id="KW-0472">Membrane</keyword>
<dbReference type="SUPFAM" id="SSF103473">
    <property type="entry name" value="MFS general substrate transporter"/>
    <property type="match status" value="1"/>
</dbReference>
<dbReference type="InterPro" id="IPR036259">
    <property type="entry name" value="MFS_trans_sf"/>
</dbReference>